<dbReference type="PANTHER" id="PTHR45766">
    <property type="entry name" value="DNA ANNEALING HELICASE AND ENDONUCLEASE ZRANB3 FAMILY MEMBER"/>
    <property type="match status" value="1"/>
</dbReference>
<dbReference type="GO" id="GO:0003677">
    <property type="term" value="F:DNA binding"/>
    <property type="evidence" value="ECO:0007669"/>
    <property type="project" value="InterPro"/>
</dbReference>
<dbReference type="InterPro" id="IPR027417">
    <property type="entry name" value="P-loop_NTPase"/>
</dbReference>
<dbReference type="InterPro" id="IPR001650">
    <property type="entry name" value="Helicase_C-like"/>
</dbReference>
<evidence type="ECO:0000259" key="3">
    <source>
        <dbReference type="PROSITE" id="PS51194"/>
    </source>
</evidence>
<evidence type="ECO:0000313" key="4">
    <source>
        <dbReference type="EMBL" id="QHS92356.1"/>
    </source>
</evidence>
<evidence type="ECO:0000259" key="2">
    <source>
        <dbReference type="PROSITE" id="PS51192"/>
    </source>
</evidence>
<dbReference type="GO" id="GO:0016787">
    <property type="term" value="F:hydrolase activity"/>
    <property type="evidence" value="ECO:0007669"/>
    <property type="project" value="UniProtKB-KW"/>
</dbReference>
<dbReference type="PROSITE" id="PS51194">
    <property type="entry name" value="HELICASE_CTER"/>
    <property type="match status" value="1"/>
</dbReference>
<dbReference type="EMBL" id="MN739178">
    <property type="protein sequence ID" value="QHS92356.1"/>
    <property type="molecule type" value="Genomic_DNA"/>
</dbReference>
<dbReference type="InterPro" id="IPR006935">
    <property type="entry name" value="Helicase/UvrB_N"/>
</dbReference>
<sequence length="997" mass="114353">MSDQSGRQCQCRTKKNTQCSLTATKGTPYCHLHQACANPLTPTQTLLPPPPPPASQPKPMIKIAVRAPVPVMVPVPMAETKESQQCQCRTKKNTQCTRKTLKGLSYCLQHQDCPQPMTKSQLMTKALPEPKQLAAPVMVQLTQTWLDRPIESYSYETSGEYHRGNETYLLPLHRGFPRWATERFIQYRMTEDTHSSCVHAGTASEQKLFLHQQFISAYMAPNMPYRGILLYHDLGSGKTRTALTVAEAYRQAGTKVLILLPATLRPTWFEELKKWGNADIRRPDNYSQLAPANQAIIDQKLDAKIASGYDFVAYNASNTVDQLNRAIGGKNAILAHRLIICDEVHNLISMMANPTGKKGSDVYHKLMNVIDCKFIFLSATPLLNTPFELGLMFNVLRGFMLYKNQQSILFPETRNEFESHFVDLNTRSIKRPNEFKQKILGLVSYYFGGEGEVYPTVINHAPIECPFEDYQFDIYRQAREQEQDQNKLTARHFQQIQAVTGGTHAQLEDINSTYRIFSRLFSNFVLPPTLNRPLPREWNQLIKGKLLPDPNQWSPEQQQQIDQLFHRDEAQIIQFKNGYQQLLTDTDRFKYLINAIKQSDTDTSQLSNLINSEDVFYEDIKSSSTYEEALETILQAMRKDRLSLTTNLHLYSPKMDAMRRIIMVDAPQGSCFVYSFFRILEGINILTAILEQNGFEQLNFAAIDQSNIHTYRRPITPEHSGRYVVYTGNESMEDRSKIRWIFNHIENLRGEVCKVFLGTSAAAEGISLRNVRQVHILEPHWNNVRIQQVVGRARRICSHYDLPPEDRNLTVYQYHMVLTPDQQKTLGEEPSTDQFIYQIASIKEEINKQFLQILKDAAVDCSLNWVHNRTANNPIECFAFPIGSNTVDAFIPYIKGEQIAPDTSNTYRETGFRYVPSLQRKDDSGQPLYYIVDPQKHIQVKTIQITKPGNQLGRRLQGTIYYFKVGVDYLPHDVVVTVKLKEIEHQIVIKATDFKLV</sequence>
<feature type="domain" description="Helicase C-terminal" evidence="3">
    <location>
        <begin position="656"/>
        <end position="862"/>
    </location>
</feature>
<dbReference type="SMART" id="SM00487">
    <property type="entry name" value="DEXDc"/>
    <property type="match status" value="1"/>
</dbReference>
<dbReference type="PANTHER" id="PTHR45766:SF6">
    <property type="entry name" value="SWI_SNF-RELATED MATRIX-ASSOCIATED ACTIN-DEPENDENT REGULATOR OF CHROMATIN SUBFAMILY A-LIKE PROTEIN 1"/>
    <property type="match status" value="1"/>
</dbReference>
<dbReference type="InterPro" id="IPR014001">
    <property type="entry name" value="Helicase_ATP-bd"/>
</dbReference>
<keyword evidence="1" id="KW-0378">Hydrolase</keyword>
<dbReference type="Gene3D" id="3.40.50.300">
    <property type="entry name" value="P-loop containing nucleotide triphosphate hydrolases"/>
    <property type="match status" value="2"/>
</dbReference>
<dbReference type="Pfam" id="PF04851">
    <property type="entry name" value="ResIII"/>
    <property type="match status" value="1"/>
</dbReference>
<dbReference type="AlphaFoldDB" id="A0A6C0BJK4"/>
<accession>A0A6C0BJK4</accession>
<name>A0A6C0BJK4_9ZZZZ</name>
<dbReference type="GO" id="GO:0005524">
    <property type="term" value="F:ATP binding"/>
    <property type="evidence" value="ECO:0007669"/>
    <property type="project" value="InterPro"/>
</dbReference>
<reference evidence="4" key="1">
    <citation type="journal article" date="2020" name="Nature">
        <title>Giant virus diversity and host interactions through global metagenomics.</title>
        <authorList>
            <person name="Schulz F."/>
            <person name="Roux S."/>
            <person name="Paez-Espino D."/>
            <person name="Jungbluth S."/>
            <person name="Walsh D.A."/>
            <person name="Denef V.J."/>
            <person name="McMahon K.D."/>
            <person name="Konstantinidis K.T."/>
            <person name="Eloe-Fadrosh E.A."/>
            <person name="Kyrpides N.C."/>
            <person name="Woyke T."/>
        </authorList>
    </citation>
    <scope>NUCLEOTIDE SEQUENCE</scope>
    <source>
        <strain evidence="4">GVMAG-M-3300014204-73</strain>
    </source>
</reference>
<evidence type="ECO:0008006" key="5">
    <source>
        <dbReference type="Google" id="ProtNLM"/>
    </source>
</evidence>
<dbReference type="Pfam" id="PF00271">
    <property type="entry name" value="Helicase_C"/>
    <property type="match status" value="1"/>
</dbReference>
<feature type="domain" description="Helicase ATP-binding" evidence="2">
    <location>
        <begin position="219"/>
        <end position="399"/>
    </location>
</feature>
<organism evidence="4">
    <name type="scientific">viral metagenome</name>
    <dbReference type="NCBI Taxonomy" id="1070528"/>
    <lineage>
        <taxon>unclassified sequences</taxon>
        <taxon>metagenomes</taxon>
        <taxon>organismal metagenomes</taxon>
    </lineage>
</organism>
<evidence type="ECO:0000256" key="1">
    <source>
        <dbReference type="ARBA" id="ARBA00022801"/>
    </source>
</evidence>
<dbReference type="PROSITE" id="PS51192">
    <property type="entry name" value="HELICASE_ATP_BIND_1"/>
    <property type="match status" value="1"/>
</dbReference>
<proteinExistence type="predicted"/>
<protein>
    <recommendedName>
        <fullName evidence="5">Helicase ATP-binding domain-containing protein</fullName>
    </recommendedName>
</protein>
<dbReference type="SUPFAM" id="SSF52540">
    <property type="entry name" value="P-loop containing nucleoside triphosphate hydrolases"/>
    <property type="match status" value="2"/>
</dbReference>